<evidence type="ECO:0000256" key="3">
    <source>
        <dbReference type="ARBA" id="ARBA00047960"/>
    </source>
</evidence>
<feature type="domain" description="GST C-terminal" evidence="5">
    <location>
        <begin position="86"/>
        <end position="209"/>
    </location>
</feature>
<dbReference type="CDD" id="cd03058">
    <property type="entry name" value="GST_N_Tau"/>
    <property type="match status" value="2"/>
</dbReference>
<keyword evidence="2" id="KW-0808">Transferase</keyword>
<dbReference type="AlphaFoldDB" id="A0A7J6GQP5"/>
<dbReference type="Pfam" id="PF02798">
    <property type="entry name" value="GST_N"/>
    <property type="match status" value="2"/>
</dbReference>
<dbReference type="SUPFAM" id="SSF52833">
    <property type="entry name" value="Thioredoxin-like"/>
    <property type="match status" value="2"/>
</dbReference>
<sequence length="498" mass="57614">MEEVKLIGSKRSLFCTRVEWALKLKGVEYEYLEEDLRNKSPILLKYNPILKKVPVFLHLDKPIAESLVILEYIDEVWKENPLLPQHPYERAKARFWAKFVDEKVLMGSFEACKAQGEGKEKLIESAQESLGFLEKEIEGKKYFGGESIGYLDLAVGWIPIWLDVMEEIGEMKLIQPDKFPCLYQWSKNFLTDNRVVEELAPSRESLLEYFHASIAYLRSLEANKSLSGGQASLLCGFSLPINLGYTNFTTVFEILNKINQWFDLEVEITETRNNMEELKLIGSKKSLFCTRIEWALKLKGVEYEYLEEDLGNKSPILLKYNPVHKKVPVLLHLGKPIAESLVILEYMDEVWKENPLLPQHPYERAKARFWAKFADDKVLMGSFEACKAQGEGKEKLIESVQEALGFLEKEIKGKKYFGGESIGYLDLALGWIHLYLDVWGEVGEMKLFQEEKFPCLHQWSKTFLMENPFVGEFSPSRETLVELYSTYIAYLRSLEANK</sequence>
<evidence type="ECO:0000259" key="5">
    <source>
        <dbReference type="PROSITE" id="PS50405"/>
    </source>
</evidence>
<dbReference type="PANTHER" id="PTHR11260:SF614">
    <property type="entry name" value="GLUTATHIONE S-TRANSFERASE"/>
    <property type="match status" value="1"/>
</dbReference>
<name>A0A7J6GQP5_CANSA</name>
<feature type="domain" description="GST C-terminal" evidence="5">
    <location>
        <begin position="360"/>
        <end position="487"/>
    </location>
</feature>
<dbReference type="InterPro" id="IPR004046">
    <property type="entry name" value="GST_C"/>
</dbReference>
<evidence type="ECO:0000313" key="7">
    <source>
        <dbReference type="Proteomes" id="UP000583929"/>
    </source>
</evidence>
<dbReference type="Gene3D" id="1.20.1050.10">
    <property type="match status" value="2"/>
</dbReference>
<reference evidence="6 7" key="1">
    <citation type="journal article" date="2020" name="bioRxiv">
        <title>Sequence and annotation of 42 cannabis genomes reveals extensive copy number variation in cannabinoid synthesis and pathogen resistance genes.</title>
        <authorList>
            <person name="Mckernan K.J."/>
            <person name="Helbert Y."/>
            <person name="Kane L.T."/>
            <person name="Ebling H."/>
            <person name="Zhang L."/>
            <person name="Liu B."/>
            <person name="Eaton Z."/>
            <person name="Mclaughlin S."/>
            <person name="Kingan S."/>
            <person name="Baybayan P."/>
            <person name="Concepcion G."/>
            <person name="Jordan M."/>
            <person name="Riva A."/>
            <person name="Barbazuk W."/>
            <person name="Harkins T."/>
        </authorList>
    </citation>
    <scope>NUCLEOTIDE SEQUENCE [LARGE SCALE GENOMIC DNA]</scope>
    <source>
        <strain evidence="7">cv. Jamaican Lion 4</strain>
        <tissue evidence="6">Leaf</tissue>
    </source>
</reference>
<dbReference type="Gene3D" id="3.40.30.10">
    <property type="entry name" value="Glutaredoxin"/>
    <property type="match status" value="2"/>
</dbReference>
<dbReference type="SFLD" id="SFLDG00358">
    <property type="entry name" value="Main_(cytGST)"/>
    <property type="match status" value="2"/>
</dbReference>
<dbReference type="GO" id="GO:0005737">
    <property type="term" value="C:cytoplasm"/>
    <property type="evidence" value="ECO:0007669"/>
    <property type="project" value="TreeGrafter"/>
</dbReference>
<dbReference type="InterPro" id="IPR010987">
    <property type="entry name" value="Glutathione-S-Trfase_C-like"/>
</dbReference>
<dbReference type="SUPFAM" id="SSF47616">
    <property type="entry name" value="GST C-terminal domain-like"/>
    <property type="match status" value="2"/>
</dbReference>
<evidence type="ECO:0000313" key="6">
    <source>
        <dbReference type="EMBL" id="KAF4385232.1"/>
    </source>
</evidence>
<keyword evidence="7" id="KW-1185">Reference proteome</keyword>
<dbReference type="EC" id="2.5.1.18" evidence="1"/>
<dbReference type="SFLD" id="SFLDS00019">
    <property type="entry name" value="Glutathione_Transferase_(cytos"/>
    <property type="match status" value="2"/>
</dbReference>
<dbReference type="Pfam" id="PF00043">
    <property type="entry name" value="GST_C"/>
    <property type="match status" value="1"/>
</dbReference>
<dbReference type="PANTHER" id="PTHR11260">
    <property type="entry name" value="GLUTATHIONE S-TRANSFERASE, GST, SUPERFAMILY, GST DOMAIN CONTAINING"/>
    <property type="match status" value="1"/>
</dbReference>
<dbReference type="InterPro" id="IPR040079">
    <property type="entry name" value="Glutathione_S-Trfase"/>
</dbReference>
<dbReference type="InterPro" id="IPR004045">
    <property type="entry name" value="Glutathione_S-Trfase_N"/>
</dbReference>
<dbReference type="InterPro" id="IPR045073">
    <property type="entry name" value="Omega/Tau-like"/>
</dbReference>
<dbReference type="GO" id="GO:0006749">
    <property type="term" value="P:glutathione metabolic process"/>
    <property type="evidence" value="ECO:0007669"/>
    <property type="project" value="InterPro"/>
</dbReference>
<dbReference type="GO" id="GO:0004364">
    <property type="term" value="F:glutathione transferase activity"/>
    <property type="evidence" value="ECO:0007669"/>
    <property type="project" value="UniProtKB-EC"/>
</dbReference>
<evidence type="ECO:0000259" key="4">
    <source>
        <dbReference type="PROSITE" id="PS50404"/>
    </source>
</evidence>
<evidence type="ECO:0000256" key="1">
    <source>
        <dbReference type="ARBA" id="ARBA00012452"/>
    </source>
</evidence>
<dbReference type="Pfam" id="PF13410">
    <property type="entry name" value="GST_C_2"/>
    <property type="match status" value="1"/>
</dbReference>
<dbReference type="CDD" id="cd03185">
    <property type="entry name" value="GST_C_Tau"/>
    <property type="match status" value="2"/>
</dbReference>
<feature type="domain" description="GST N-terminal" evidence="4">
    <location>
        <begin position="2"/>
        <end position="81"/>
    </location>
</feature>
<dbReference type="InterPro" id="IPR036282">
    <property type="entry name" value="Glutathione-S-Trfase_C_sf"/>
</dbReference>
<dbReference type="InterPro" id="IPR045074">
    <property type="entry name" value="GST_C_Tau"/>
</dbReference>
<dbReference type="SFLD" id="SFLDG01152">
    <property type="entry name" value="Main.3:_Omega-_and_Tau-like"/>
    <property type="match status" value="2"/>
</dbReference>
<dbReference type="EMBL" id="JAATIQ010000086">
    <property type="protein sequence ID" value="KAF4385232.1"/>
    <property type="molecule type" value="Genomic_DNA"/>
</dbReference>
<evidence type="ECO:0000256" key="2">
    <source>
        <dbReference type="ARBA" id="ARBA00022679"/>
    </source>
</evidence>
<dbReference type="Proteomes" id="UP000583929">
    <property type="component" value="Unassembled WGS sequence"/>
</dbReference>
<comment type="caution">
    <text evidence="6">The sequence shown here is derived from an EMBL/GenBank/DDBJ whole genome shotgun (WGS) entry which is preliminary data.</text>
</comment>
<dbReference type="PROSITE" id="PS50404">
    <property type="entry name" value="GST_NTER"/>
    <property type="match status" value="2"/>
</dbReference>
<dbReference type="FunFam" id="1.20.1050.10:FF:000012">
    <property type="entry name" value="Tau class glutathione S-transferase"/>
    <property type="match status" value="2"/>
</dbReference>
<proteinExistence type="predicted"/>
<dbReference type="FunFam" id="3.40.30.10:FF:000014">
    <property type="entry name" value="Tau class glutathione S-transferase"/>
    <property type="match status" value="2"/>
</dbReference>
<accession>A0A7J6GQP5</accession>
<organism evidence="6 7">
    <name type="scientific">Cannabis sativa</name>
    <name type="common">Hemp</name>
    <name type="synonym">Marijuana</name>
    <dbReference type="NCBI Taxonomy" id="3483"/>
    <lineage>
        <taxon>Eukaryota</taxon>
        <taxon>Viridiplantae</taxon>
        <taxon>Streptophyta</taxon>
        <taxon>Embryophyta</taxon>
        <taxon>Tracheophyta</taxon>
        <taxon>Spermatophyta</taxon>
        <taxon>Magnoliopsida</taxon>
        <taxon>eudicotyledons</taxon>
        <taxon>Gunneridae</taxon>
        <taxon>Pentapetalae</taxon>
        <taxon>rosids</taxon>
        <taxon>fabids</taxon>
        <taxon>Rosales</taxon>
        <taxon>Cannabaceae</taxon>
        <taxon>Cannabis</taxon>
    </lineage>
</organism>
<comment type="catalytic activity">
    <reaction evidence="3">
        <text>RX + glutathione = an S-substituted glutathione + a halide anion + H(+)</text>
        <dbReference type="Rhea" id="RHEA:16437"/>
        <dbReference type="ChEBI" id="CHEBI:15378"/>
        <dbReference type="ChEBI" id="CHEBI:16042"/>
        <dbReference type="ChEBI" id="CHEBI:17792"/>
        <dbReference type="ChEBI" id="CHEBI:57925"/>
        <dbReference type="ChEBI" id="CHEBI:90779"/>
        <dbReference type="EC" id="2.5.1.18"/>
    </reaction>
</comment>
<dbReference type="PROSITE" id="PS50405">
    <property type="entry name" value="GST_CTER"/>
    <property type="match status" value="2"/>
</dbReference>
<feature type="domain" description="GST N-terminal" evidence="4">
    <location>
        <begin position="276"/>
        <end position="355"/>
    </location>
</feature>
<gene>
    <name evidence="6" type="ORF">G4B88_026515</name>
</gene>
<dbReference type="InterPro" id="IPR036249">
    <property type="entry name" value="Thioredoxin-like_sf"/>
</dbReference>
<protein>
    <recommendedName>
        <fullName evidence="1">glutathione transferase</fullName>
        <ecNumber evidence="1">2.5.1.18</ecNumber>
    </recommendedName>
</protein>